<dbReference type="Pfam" id="PF02784">
    <property type="entry name" value="Orn_Arg_deC_N"/>
    <property type="match status" value="1"/>
</dbReference>
<accession>A0A445MW31</accession>
<evidence type="ECO:0000256" key="2">
    <source>
        <dbReference type="ARBA" id="ARBA00001946"/>
    </source>
</evidence>
<dbReference type="InterPro" id="IPR002985">
    <property type="entry name" value="Arg_decrbxlase"/>
</dbReference>
<dbReference type="InterPro" id="IPR041128">
    <property type="entry name" value="Arg_decarbox_C"/>
</dbReference>
<evidence type="ECO:0000256" key="3">
    <source>
        <dbReference type="ARBA" id="ARBA00002257"/>
    </source>
</evidence>
<dbReference type="Pfam" id="PF17810">
    <property type="entry name" value="Arg_decarb_HB"/>
    <property type="match status" value="1"/>
</dbReference>
<comment type="pathway">
    <text evidence="12">Amine and polyamine biosynthesis; agmatine biosynthesis; agmatine from L-arginine: step 1/1.</text>
</comment>
<feature type="domain" description="Arginine decarboxylase C-terminal helical" evidence="17">
    <location>
        <begin position="588"/>
        <end position="641"/>
    </location>
</feature>
<dbReference type="PRINTS" id="PR01180">
    <property type="entry name" value="ARGDCRBXLASE"/>
</dbReference>
<dbReference type="InterPro" id="IPR000183">
    <property type="entry name" value="Orn/DAP/Arg_de-COase"/>
</dbReference>
<dbReference type="SUPFAM" id="SSF50621">
    <property type="entry name" value="Alanine racemase C-terminal domain-like"/>
    <property type="match status" value="1"/>
</dbReference>
<comment type="catalytic activity">
    <reaction evidence="12">
        <text>L-arginine + H(+) = agmatine + CO2</text>
        <dbReference type="Rhea" id="RHEA:17641"/>
        <dbReference type="ChEBI" id="CHEBI:15378"/>
        <dbReference type="ChEBI" id="CHEBI:16526"/>
        <dbReference type="ChEBI" id="CHEBI:32682"/>
        <dbReference type="ChEBI" id="CHEBI:58145"/>
        <dbReference type="EC" id="4.1.1.19"/>
    </reaction>
</comment>
<dbReference type="EMBL" id="OJIN01000101">
    <property type="protein sequence ID" value="SPD73561.1"/>
    <property type="molecule type" value="Genomic_DNA"/>
</dbReference>
<keyword evidence="10 12" id="KW-0620">Polyamine biosynthesis</keyword>
<feature type="binding site" evidence="12">
    <location>
        <begin position="293"/>
        <end position="303"/>
    </location>
    <ligand>
        <name>substrate</name>
    </ligand>
</feature>
<dbReference type="GO" id="GO:0006527">
    <property type="term" value="P:L-arginine catabolic process"/>
    <property type="evidence" value="ECO:0007669"/>
    <property type="project" value="InterPro"/>
</dbReference>
<dbReference type="GO" id="GO:0008792">
    <property type="term" value="F:arginine decarboxylase activity"/>
    <property type="evidence" value="ECO:0007669"/>
    <property type="project" value="UniProtKB-UniRule"/>
</dbReference>
<evidence type="ECO:0000256" key="6">
    <source>
        <dbReference type="ARBA" id="ARBA00022793"/>
    </source>
</evidence>
<keyword evidence="7 12" id="KW-0460">Magnesium</keyword>
<keyword evidence="5 12" id="KW-0479">Metal-binding</keyword>
<reference evidence="18" key="1">
    <citation type="submission" date="2018-01" db="EMBL/GenBank/DDBJ databases">
        <authorList>
            <person name="Regsiter A."/>
            <person name="William W."/>
        </authorList>
    </citation>
    <scope>NUCLEOTIDE SEQUENCE</scope>
    <source>
        <strain evidence="18">TRIP AH-1</strain>
    </source>
</reference>
<evidence type="ECO:0000256" key="9">
    <source>
        <dbReference type="ARBA" id="ARBA00023066"/>
    </source>
</evidence>
<keyword evidence="9 12" id="KW-0745">Spermidine biosynthesis</keyword>
<sequence length="643" mass="72332">MNQLMKGIGSLERWTIENSADLYGIRNWGSGYFNISDKGEVVINPTGKDSSSVISLMDVISGIKERGLGMPILLRVGDILQSRISLLHNSFQTAIDTFGYKGQYRGVFPIKVNQQQQVVEEVTHFGSKYHHGLEAGSKAELIAAISLLKDPEACLICNGYKDEEFIDLGLYTQKMGFKCFFVIEMPSELPLIIERAARLNIKPLLGIRIKLATRAGGHWTESGGDRSIFGLSTTQLIQMVDYLKEKGMIDCLQLLHYHLGSQIPNIRDIRSAVVEACRVYAGLVDEGAPMGYLDIGGGLAVDYDGSHTNFTSSGNYSLAEYCADVIEVIMGTLDEHDIAHPTIISESGRATVAYYSVLLFNIIDVSCFQTLPLPEKPPEDTHEMILNLLDVLHTLTLKNMQECYNDAIYYRDEIRQLFKHGNITLRERVTGENIFWHVMKKIATDLSKLKNIPSELKGIEHALADIYYGNFSVFQSLPDAWAIDHLFPIMPVHRLNEAPTRNAILADITCDCDGKIDKFIDTHNVRQSLPLHDFKPDEDYYLGVFLVGAYQENLGDLHNLLGDTNIVSIQIQKNGDFKFVQELEGDSVADVLSYVEYDTKAIVVRFRETAEKAVRKGLITPNERQQIMRAYQKGLRGYTYFER</sequence>
<dbReference type="GO" id="GO:0046872">
    <property type="term" value="F:metal ion binding"/>
    <property type="evidence" value="ECO:0007669"/>
    <property type="project" value="UniProtKB-KW"/>
</dbReference>
<dbReference type="Gene3D" id="2.40.37.10">
    <property type="entry name" value="Lyase, Ornithine Decarboxylase, Chain A, domain 1"/>
    <property type="match status" value="1"/>
</dbReference>
<keyword evidence="11 12" id="KW-0456">Lyase</keyword>
<evidence type="ECO:0000256" key="8">
    <source>
        <dbReference type="ARBA" id="ARBA00022898"/>
    </source>
</evidence>
<comment type="function">
    <text evidence="3 12">Catalyzes the biosynthesis of agmatine from arginine.</text>
</comment>
<dbReference type="Gene3D" id="1.10.287.3440">
    <property type="match status" value="1"/>
</dbReference>
<dbReference type="HAMAP" id="MF_01417">
    <property type="entry name" value="SpeA"/>
    <property type="match status" value="1"/>
</dbReference>
<dbReference type="PANTHER" id="PTHR43295">
    <property type="entry name" value="ARGININE DECARBOXYLASE"/>
    <property type="match status" value="1"/>
</dbReference>
<name>A0A445MW31_9BACT</name>
<evidence type="ECO:0000313" key="18">
    <source>
        <dbReference type="EMBL" id="SPD73561.1"/>
    </source>
</evidence>
<proteinExistence type="inferred from homology"/>
<dbReference type="NCBIfam" id="NF003763">
    <property type="entry name" value="PRK05354.1"/>
    <property type="match status" value="1"/>
</dbReference>
<comment type="similarity">
    <text evidence="4 12">Belongs to the Orn/Lys/Arg decarboxylase class-II family. SpeA subfamily.</text>
</comment>
<feature type="active site" description="Proton donor" evidence="14">
    <location>
        <position position="510"/>
    </location>
</feature>
<dbReference type="InterPro" id="IPR022644">
    <property type="entry name" value="De-COase2_N"/>
</dbReference>
<dbReference type="InterPro" id="IPR022653">
    <property type="entry name" value="De-COase2_pyr-phos_BS"/>
</dbReference>
<evidence type="ECO:0000256" key="12">
    <source>
        <dbReference type="HAMAP-Rule" id="MF_01417"/>
    </source>
</evidence>
<keyword evidence="8 12" id="KW-0663">Pyridoxal phosphate</keyword>
<dbReference type="PIRSF" id="PIRSF001336">
    <property type="entry name" value="Arg_decrbxlase"/>
    <property type="match status" value="1"/>
</dbReference>
<dbReference type="PRINTS" id="PR01179">
    <property type="entry name" value="ODADCRBXLASE"/>
</dbReference>
<dbReference type="Pfam" id="PF17944">
    <property type="entry name" value="Arg_decarbox_C"/>
    <property type="match status" value="1"/>
</dbReference>
<dbReference type="Gene3D" id="3.20.20.10">
    <property type="entry name" value="Alanine racemase"/>
    <property type="match status" value="1"/>
</dbReference>
<keyword evidence="6 12" id="KW-0210">Decarboxylase</keyword>
<feature type="domain" description="Orn/DAP/Arg decarboxylase 2 N-terminal" evidence="15">
    <location>
        <begin position="96"/>
        <end position="353"/>
    </location>
</feature>
<comment type="cofactor">
    <cofactor evidence="2 12">
        <name>Mg(2+)</name>
        <dbReference type="ChEBI" id="CHEBI:18420"/>
    </cofactor>
</comment>
<evidence type="ECO:0000256" key="4">
    <source>
        <dbReference type="ARBA" id="ARBA00008357"/>
    </source>
</evidence>
<evidence type="ECO:0000256" key="14">
    <source>
        <dbReference type="PIRSR" id="PIRSR600183-50"/>
    </source>
</evidence>
<dbReference type="CDD" id="cd06830">
    <property type="entry name" value="PLPDE_III_ADC"/>
    <property type="match status" value="1"/>
</dbReference>
<evidence type="ECO:0000256" key="10">
    <source>
        <dbReference type="ARBA" id="ARBA00023115"/>
    </source>
</evidence>
<protein>
    <recommendedName>
        <fullName evidence="12">Biosynthetic arginine decarboxylase</fullName>
        <shortName evidence="12">ADC</shortName>
        <ecNumber evidence="12">4.1.1.19</ecNumber>
    </recommendedName>
</protein>
<evidence type="ECO:0000259" key="17">
    <source>
        <dbReference type="Pfam" id="PF17944"/>
    </source>
</evidence>
<gene>
    <name evidence="12 18" type="primary">speA</name>
    <name evidence="18" type="ORF">PITCH_A190137</name>
</gene>
<dbReference type="Gene3D" id="1.20.58.930">
    <property type="match status" value="1"/>
</dbReference>
<dbReference type="GO" id="GO:0008295">
    <property type="term" value="P:spermidine biosynthetic process"/>
    <property type="evidence" value="ECO:0007669"/>
    <property type="project" value="UniProtKB-UniRule"/>
</dbReference>
<dbReference type="AlphaFoldDB" id="A0A445MW31"/>
<dbReference type="PROSITE" id="PS00878">
    <property type="entry name" value="ODR_DC_2_1"/>
    <property type="match status" value="1"/>
</dbReference>
<dbReference type="EC" id="4.1.1.19" evidence="12"/>
<evidence type="ECO:0000256" key="5">
    <source>
        <dbReference type="ARBA" id="ARBA00022723"/>
    </source>
</evidence>
<evidence type="ECO:0000256" key="11">
    <source>
        <dbReference type="ARBA" id="ARBA00023239"/>
    </source>
</evidence>
<dbReference type="SUPFAM" id="SSF51419">
    <property type="entry name" value="PLP-binding barrel"/>
    <property type="match status" value="1"/>
</dbReference>
<dbReference type="InterPro" id="IPR029066">
    <property type="entry name" value="PLP-binding_barrel"/>
</dbReference>
<dbReference type="PANTHER" id="PTHR43295:SF9">
    <property type="entry name" value="BIOSYNTHETIC ARGININE DECARBOXYLASE"/>
    <property type="match status" value="1"/>
</dbReference>
<evidence type="ECO:0000256" key="13">
    <source>
        <dbReference type="PIRSR" id="PIRSR001336-50"/>
    </source>
</evidence>
<evidence type="ECO:0000256" key="1">
    <source>
        <dbReference type="ARBA" id="ARBA00001933"/>
    </source>
</evidence>
<dbReference type="UniPathway" id="UPA00186">
    <property type="reaction ID" value="UER00284"/>
</dbReference>
<feature type="domain" description="Arginine decarboxylase helical bundle" evidence="16">
    <location>
        <begin position="379"/>
        <end position="457"/>
    </location>
</feature>
<dbReference type="NCBIfam" id="TIGR01273">
    <property type="entry name" value="speA"/>
    <property type="match status" value="1"/>
</dbReference>
<dbReference type="InterPro" id="IPR009006">
    <property type="entry name" value="Ala_racemase/Decarboxylase_C"/>
</dbReference>
<comment type="cofactor">
    <cofactor evidence="1 12 13">
        <name>pyridoxal 5'-phosphate</name>
        <dbReference type="ChEBI" id="CHEBI:597326"/>
    </cofactor>
</comment>
<dbReference type="InterPro" id="IPR040634">
    <property type="entry name" value="Arg_decarb_HB"/>
</dbReference>
<evidence type="ECO:0000259" key="15">
    <source>
        <dbReference type="Pfam" id="PF02784"/>
    </source>
</evidence>
<organism evidence="18">
    <name type="scientific">uncultured Desulfobacterium sp</name>
    <dbReference type="NCBI Taxonomy" id="201089"/>
    <lineage>
        <taxon>Bacteria</taxon>
        <taxon>Pseudomonadati</taxon>
        <taxon>Thermodesulfobacteriota</taxon>
        <taxon>Desulfobacteria</taxon>
        <taxon>Desulfobacterales</taxon>
        <taxon>Desulfobacteriaceae</taxon>
        <taxon>Desulfobacterium</taxon>
        <taxon>environmental samples</taxon>
    </lineage>
</organism>
<evidence type="ECO:0000259" key="16">
    <source>
        <dbReference type="Pfam" id="PF17810"/>
    </source>
</evidence>
<evidence type="ECO:0000256" key="7">
    <source>
        <dbReference type="ARBA" id="ARBA00022842"/>
    </source>
</evidence>
<feature type="modified residue" description="N6-(pyridoxal phosphate)lysine" evidence="12 13">
    <location>
        <position position="111"/>
    </location>
</feature>